<evidence type="ECO:0000256" key="4">
    <source>
        <dbReference type="ARBA" id="ARBA00022574"/>
    </source>
</evidence>
<evidence type="ECO:0000313" key="12">
    <source>
        <dbReference type="Proteomes" id="UP000235388"/>
    </source>
</evidence>
<feature type="region of interest" description="Disordered" evidence="9">
    <location>
        <begin position="751"/>
        <end position="775"/>
    </location>
</feature>
<dbReference type="InterPro" id="IPR011047">
    <property type="entry name" value="Quinoprotein_ADH-like_sf"/>
</dbReference>
<keyword evidence="7" id="KW-0539">Nucleus</keyword>
<name>A0A2N5TR04_9BASI</name>
<evidence type="ECO:0000256" key="7">
    <source>
        <dbReference type="ARBA" id="ARBA00023242"/>
    </source>
</evidence>
<dbReference type="InterPro" id="IPR036322">
    <property type="entry name" value="WD40_repeat_dom_sf"/>
</dbReference>
<dbReference type="EMBL" id="PGCJ01000465">
    <property type="protein sequence ID" value="PLW27917.1"/>
    <property type="molecule type" value="Genomic_DNA"/>
</dbReference>
<dbReference type="PROSITE" id="PS50082">
    <property type="entry name" value="WD_REPEATS_2"/>
    <property type="match status" value="1"/>
</dbReference>
<keyword evidence="12" id="KW-1185">Reference proteome</keyword>
<dbReference type="InterPro" id="IPR053826">
    <property type="entry name" value="WDR75"/>
</dbReference>
<dbReference type="GO" id="GO:0032040">
    <property type="term" value="C:small-subunit processome"/>
    <property type="evidence" value="ECO:0007669"/>
    <property type="project" value="InterPro"/>
</dbReference>
<dbReference type="GO" id="GO:0006364">
    <property type="term" value="P:rRNA processing"/>
    <property type="evidence" value="ECO:0007669"/>
    <property type="project" value="UniProtKB-KW"/>
</dbReference>
<evidence type="ECO:0000256" key="5">
    <source>
        <dbReference type="ARBA" id="ARBA00022737"/>
    </source>
</evidence>
<evidence type="ECO:0000256" key="6">
    <source>
        <dbReference type="ARBA" id="ARBA00023163"/>
    </source>
</evidence>
<dbReference type="PANTHER" id="PTHR44215">
    <property type="entry name" value="WD REPEAT-CONTAINING PROTEIN 75"/>
    <property type="match status" value="1"/>
</dbReference>
<dbReference type="PANTHER" id="PTHR44215:SF1">
    <property type="entry name" value="WD REPEAT-CONTAINING PROTEIN 75"/>
    <property type="match status" value="1"/>
</dbReference>
<dbReference type="InterPro" id="IPR015943">
    <property type="entry name" value="WD40/YVTN_repeat-like_dom_sf"/>
</dbReference>
<dbReference type="InterPro" id="IPR001680">
    <property type="entry name" value="WD40_rpt"/>
</dbReference>
<comment type="caution">
    <text evidence="10">The sequence shown here is derived from an EMBL/GenBank/DDBJ whole genome shotgun (WGS) entry which is preliminary data.</text>
</comment>
<keyword evidence="2" id="KW-0690">Ribosome biogenesis</keyword>
<feature type="region of interest" description="Disordered" evidence="9">
    <location>
        <begin position="933"/>
        <end position="958"/>
    </location>
</feature>
<dbReference type="SUPFAM" id="SSF50998">
    <property type="entry name" value="Quinoprotein alcohol dehydrogenase-like"/>
    <property type="match status" value="1"/>
</dbReference>
<dbReference type="Pfam" id="PF23869">
    <property type="entry name" value="Beta-prop_WDR75_1st"/>
    <property type="match status" value="1"/>
</dbReference>
<evidence type="ECO:0000313" key="10">
    <source>
        <dbReference type="EMBL" id="PLW27917.1"/>
    </source>
</evidence>
<feature type="region of interest" description="Disordered" evidence="9">
    <location>
        <begin position="134"/>
        <end position="154"/>
    </location>
</feature>
<protein>
    <submittedName>
        <fullName evidence="10">Uncharacterized protein</fullName>
    </submittedName>
</protein>
<dbReference type="GO" id="GO:0045943">
    <property type="term" value="P:positive regulation of transcription by RNA polymerase I"/>
    <property type="evidence" value="ECO:0007669"/>
    <property type="project" value="InterPro"/>
</dbReference>
<evidence type="ECO:0000313" key="11">
    <source>
        <dbReference type="EMBL" id="PLW41134.1"/>
    </source>
</evidence>
<keyword evidence="3" id="KW-0698">rRNA processing</keyword>
<gene>
    <name evidence="10" type="ORF">PCANC_25383</name>
    <name evidence="11" type="ORF">PCASD_11828</name>
</gene>
<dbReference type="SUPFAM" id="SSF50978">
    <property type="entry name" value="WD40 repeat-like"/>
    <property type="match status" value="1"/>
</dbReference>
<keyword evidence="4 8" id="KW-0853">WD repeat</keyword>
<proteinExistence type="predicted"/>
<sequence>MKWQTLLQPKHPGCQPLISDDSKLCFLAGLPHSIHVYSTQSNLMVASLDIPDPAQKSRLIKILRHPISPERLLVLISSSGQIYLYDFIENSIKATYQTDLLITHAVIRNSYTPSSPAAVDRSNTSLTLLLVTKHTPSDSKKAKSKRPPPGTKDKCRERAVVFAVKLEDPSSPNQTNRPLPKIHLLKIDPVSAFSSSPCGNWLGLVTGLNIWIIRLKPTDLFNKVGDQELSKKSKFETLHLSAPEPITCIAFPTKTHADHFDSSQPESIDVSCVPCDFFATGSSSGKIALWHALSEAQWTTFAELATRTPGVALPCPTSLSHWHSHAVADLTFTRNGSHLLSGGEEAVLVLWRLEDFGGMGLDSKTFLPRLGTPISSISLIERVDINEPGALVTGLDGTLMIVNTATMSVSKTLKLPKMYQLPAVYKHSTNPQAVLSPICFPESSQGHIKPYGNLLLQSSHPCGLQILDGGTGRVLSEIFVRPKNTISRRADRPIVEPKLLFAELGGIKDQYLATIDSWVDEERGFSLEITLKLWERVQQGSSNRFEVIARVDNPHDDSKISSLKLSTDLVPKIITTSIDGTIKIWTSSLISPHLITVPTAITPMTTSLPNSKKLRATSGKEFENLKSIKLKLKNYGVSKTVISKDNSIFALLHNRGCRNIISIWDLKSFSFLKSFNMNSFGSLSHHQTHKFTIRDIQFMGDKHQFIFLLGTLGCGLFDLLTGSELGFWSCIPQFMVKTPDDSKVLVIHKTTKSREEGKGKSQGETEEPKEKRTRSKVSNMLAIIDVMTKKTILNHKINHSPSWGQFVGTRANSEKKELSKKDGILDGLVLITETSGLIRGGEAVDDQTSVDQALRIEQELGISTHLPFQDLFLTNDGHHPSHLEPTQPILAHDLAQANHQELELEVDRLIEISPHLVPPSRLLWSSLIRPSKRPTLSSTKPAQPHDIPSHSQADLASHLLPPSSESSFSLDHRIPLVQFNQLLLSKLNHNIPLEPFLIDDGLLSQ</sequence>
<dbReference type="OrthoDB" id="4096at2759"/>
<accession>A0A2N5TR04</accession>
<evidence type="ECO:0000256" key="9">
    <source>
        <dbReference type="SAM" id="MobiDB-lite"/>
    </source>
</evidence>
<reference evidence="12 13" key="1">
    <citation type="submission" date="2017-11" db="EMBL/GenBank/DDBJ databases">
        <title>De novo assembly and phasing of dikaryotic genomes from two isolates of Puccinia coronata f. sp. avenae, the causal agent of oat crown rust.</title>
        <authorList>
            <person name="Miller M.E."/>
            <person name="Zhang Y."/>
            <person name="Omidvar V."/>
            <person name="Sperschneider J."/>
            <person name="Schwessinger B."/>
            <person name="Raley C."/>
            <person name="Palmer J.M."/>
            <person name="Garnica D."/>
            <person name="Upadhyaya N."/>
            <person name="Rathjen J."/>
            <person name="Taylor J.M."/>
            <person name="Park R.F."/>
            <person name="Dodds P.N."/>
            <person name="Hirsch C.D."/>
            <person name="Kianian S.F."/>
            <person name="Figueroa M."/>
        </authorList>
    </citation>
    <scope>NUCLEOTIDE SEQUENCE [LARGE SCALE GENOMIC DNA]</scope>
    <source>
        <strain evidence="10">12NC29</strain>
        <strain evidence="11">12SD80</strain>
    </source>
</reference>
<dbReference type="AlphaFoldDB" id="A0A2N5TR04"/>
<dbReference type="Proteomes" id="UP000235388">
    <property type="component" value="Unassembled WGS sequence"/>
</dbReference>
<evidence type="ECO:0000256" key="2">
    <source>
        <dbReference type="ARBA" id="ARBA00022517"/>
    </source>
</evidence>
<feature type="compositionally biased region" description="Basic and acidic residues" evidence="9">
    <location>
        <begin position="752"/>
        <end position="770"/>
    </location>
</feature>
<evidence type="ECO:0000256" key="3">
    <source>
        <dbReference type="ARBA" id="ARBA00022552"/>
    </source>
</evidence>
<dbReference type="GO" id="GO:0003723">
    <property type="term" value="F:RNA binding"/>
    <property type="evidence" value="ECO:0007669"/>
    <property type="project" value="InterPro"/>
</dbReference>
<feature type="repeat" description="WD" evidence="8">
    <location>
        <begin position="320"/>
        <end position="354"/>
    </location>
</feature>
<dbReference type="GO" id="GO:2000234">
    <property type="term" value="P:positive regulation of rRNA processing"/>
    <property type="evidence" value="ECO:0007669"/>
    <property type="project" value="TreeGrafter"/>
</dbReference>
<comment type="subcellular location">
    <subcellularLocation>
        <location evidence="1">Nucleus</location>
        <location evidence="1">Nucleolus</location>
    </subcellularLocation>
</comment>
<dbReference type="EMBL" id="PGCI01000093">
    <property type="protein sequence ID" value="PLW41134.1"/>
    <property type="molecule type" value="Genomic_DNA"/>
</dbReference>
<evidence type="ECO:0000313" key="13">
    <source>
        <dbReference type="Proteomes" id="UP000235392"/>
    </source>
</evidence>
<dbReference type="Gene3D" id="2.130.10.10">
    <property type="entry name" value="YVTN repeat-like/Quinoprotein amine dehydrogenase"/>
    <property type="match status" value="2"/>
</dbReference>
<keyword evidence="6" id="KW-0804">Transcription</keyword>
<evidence type="ECO:0000256" key="1">
    <source>
        <dbReference type="ARBA" id="ARBA00004604"/>
    </source>
</evidence>
<dbReference type="STRING" id="200324.A0A2N5TR04"/>
<dbReference type="Proteomes" id="UP000235392">
    <property type="component" value="Unassembled WGS sequence"/>
</dbReference>
<keyword evidence="5" id="KW-0677">Repeat</keyword>
<evidence type="ECO:0000256" key="8">
    <source>
        <dbReference type="PROSITE-ProRule" id="PRU00221"/>
    </source>
</evidence>
<dbReference type="SMART" id="SM00320">
    <property type="entry name" value="WD40"/>
    <property type="match status" value="3"/>
</dbReference>
<organism evidence="10 12">
    <name type="scientific">Puccinia coronata f. sp. avenae</name>
    <dbReference type="NCBI Taxonomy" id="200324"/>
    <lineage>
        <taxon>Eukaryota</taxon>
        <taxon>Fungi</taxon>
        <taxon>Dikarya</taxon>
        <taxon>Basidiomycota</taxon>
        <taxon>Pucciniomycotina</taxon>
        <taxon>Pucciniomycetes</taxon>
        <taxon>Pucciniales</taxon>
        <taxon>Pucciniaceae</taxon>
        <taxon>Puccinia</taxon>
    </lineage>
</organism>